<dbReference type="EMBL" id="CM003536">
    <property type="protein sequence ID" value="RCV43800.1"/>
    <property type="molecule type" value="Genomic_DNA"/>
</dbReference>
<evidence type="ECO:0000313" key="1">
    <source>
        <dbReference type="EMBL" id="RCV43800.1"/>
    </source>
</evidence>
<dbReference type="PANTHER" id="PTHR33527">
    <property type="entry name" value="OS07G0274300 PROTEIN"/>
    <property type="match status" value="1"/>
</dbReference>
<accession>A0A368SPW2</accession>
<dbReference type="PANTHER" id="PTHR33527:SF23">
    <property type="entry name" value="RRM DOMAIN-CONTAINING PROTEIN"/>
    <property type="match status" value="1"/>
</dbReference>
<proteinExistence type="predicted"/>
<dbReference type="OrthoDB" id="587008at2759"/>
<reference evidence="1" key="1">
    <citation type="journal article" date="2012" name="Nat. Biotechnol.">
        <title>Reference genome sequence of the model plant Setaria.</title>
        <authorList>
            <person name="Bennetzen J.L."/>
            <person name="Schmutz J."/>
            <person name="Wang H."/>
            <person name="Percifield R."/>
            <person name="Hawkins J."/>
            <person name="Pontaroli A.C."/>
            <person name="Estep M."/>
            <person name="Feng L."/>
            <person name="Vaughn J.N."/>
            <person name="Grimwood J."/>
            <person name="Jenkins J."/>
            <person name="Barry K."/>
            <person name="Lindquist E."/>
            <person name="Hellsten U."/>
            <person name="Deshpande S."/>
            <person name="Wang X."/>
            <person name="Wu X."/>
            <person name="Mitros T."/>
            <person name="Triplett J."/>
            <person name="Yang X."/>
            <person name="Ye C.Y."/>
            <person name="Mauro-Herrera M."/>
            <person name="Wang L."/>
            <person name="Li P."/>
            <person name="Sharma M."/>
            <person name="Sharma R."/>
            <person name="Ronald P.C."/>
            <person name="Panaud O."/>
            <person name="Kellogg E.A."/>
            <person name="Brutnell T.P."/>
            <person name="Doust A.N."/>
            <person name="Tuskan G.A."/>
            <person name="Rokhsar D."/>
            <person name="Devos K.M."/>
        </authorList>
    </citation>
    <scope>NUCLEOTIDE SEQUENCE [LARGE SCALE GENOMIC DNA]</scope>
    <source>
        <strain evidence="1">Yugu1</strain>
    </source>
</reference>
<reference evidence="1" key="2">
    <citation type="submission" date="2015-07" db="EMBL/GenBank/DDBJ databases">
        <authorList>
            <person name="Noorani M."/>
        </authorList>
    </citation>
    <scope>NUCLEOTIDE SEQUENCE</scope>
    <source>
        <strain evidence="1">Yugu1</strain>
    </source>
</reference>
<dbReference type="AlphaFoldDB" id="A0A368SPW2"/>
<name>A0A368SPW2_SETIT</name>
<sequence>MDSESKQAELATTVCFTMIRRNSCELVLQSQSITYSHTIRFTQNAICLLLWLETTLGFDDVLHNVTTMAPEDISLARIVYEANAMYTYVLHGYAIPPTFQGIRTVMDLCGEGQLLVDFGFFMFHKDLVARGVTMIRDNVGRLVFDDNLHAMLRRYEDDCNSFLIPNPVPAPELMAPFVIATTPPPEDSRTVFVSVPEGNPLTSQDILNYFESILFLATWLLALWVWGSAGFCIERVAMERPCAGQSAQHGVVVFSSVALRSEAMMGESATFFRVDDGRDMWVQAYLPPC</sequence>
<gene>
    <name evidence="1" type="ORF">SETIT_9G322800v2</name>
</gene>
<organism evidence="1">
    <name type="scientific">Setaria italica</name>
    <name type="common">Foxtail millet</name>
    <name type="synonym">Panicum italicum</name>
    <dbReference type="NCBI Taxonomy" id="4555"/>
    <lineage>
        <taxon>Eukaryota</taxon>
        <taxon>Viridiplantae</taxon>
        <taxon>Streptophyta</taxon>
        <taxon>Embryophyta</taxon>
        <taxon>Tracheophyta</taxon>
        <taxon>Spermatophyta</taxon>
        <taxon>Magnoliopsida</taxon>
        <taxon>Liliopsida</taxon>
        <taxon>Poales</taxon>
        <taxon>Poaceae</taxon>
        <taxon>PACMAD clade</taxon>
        <taxon>Panicoideae</taxon>
        <taxon>Panicodae</taxon>
        <taxon>Paniceae</taxon>
        <taxon>Cenchrinae</taxon>
        <taxon>Setaria</taxon>
    </lineage>
</organism>
<protein>
    <submittedName>
        <fullName evidence="1">Uncharacterized protein</fullName>
    </submittedName>
</protein>